<dbReference type="EMBL" id="FWFS01000011">
    <property type="protein sequence ID" value="SLN63841.1"/>
    <property type="molecule type" value="Genomic_DNA"/>
</dbReference>
<keyword evidence="3" id="KW-1185">Reference proteome</keyword>
<dbReference type="Proteomes" id="UP000193862">
    <property type="component" value="Unassembled WGS sequence"/>
</dbReference>
<feature type="domain" description="Pyrrolo-quinoline quinone repeat" evidence="1">
    <location>
        <begin position="47"/>
        <end position="348"/>
    </location>
</feature>
<dbReference type="RefSeq" id="WP_200809638.1">
    <property type="nucleotide sequence ID" value="NZ_FWFS01000011.1"/>
</dbReference>
<reference evidence="2 3" key="1">
    <citation type="submission" date="2017-03" db="EMBL/GenBank/DDBJ databases">
        <authorList>
            <person name="Afonso C.L."/>
            <person name="Miller P.J."/>
            <person name="Scott M.A."/>
            <person name="Spackman E."/>
            <person name="Goraichik I."/>
            <person name="Dimitrov K.M."/>
            <person name="Suarez D.L."/>
            <person name="Swayne D.E."/>
        </authorList>
    </citation>
    <scope>NUCLEOTIDE SEQUENCE [LARGE SCALE GENOMIC DNA]</scope>
    <source>
        <strain evidence="2 3">CECT 8620</strain>
    </source>
</reference>
<dbReference type="SUPFAM" id="SSF50998">
    <property type="entry name" value="Quinoprotein alcohol dehydrogenase-like"/>
    <property type="match status" value="1"/>
</dbReference>
<dbReference type="PANTHER" id="PTHR34512">
    <property type="entry name" value="CELL SURFACE PROTEIN"/>
    <property type="match status" value="1"/>
</dbReference>
<gene>
    <name evidence="2" type="primary">qbdA</name>
    <name evidence="2" type="ORF">AQS8620_02928</name>
</gene>
<dbReference type="PANTHER" id="PTHR34512:SF30">
    <property type="entry name" value="OUTER MEMBRANE PROTEIN ASSEMBLY FACTOR BAMB"/>
    <property type="match status" value="1"/>
</dbReference>
<accession>A0A1Y5TGS5</accession>
<evidence type="ECO:0000313" key="2">
    <source>
        <dbReference type="EMBL" id="SLN63841.1"/>
    </source>
</evidence>
<dbReference type="InterPro" id="IPR018391">
    <property type="entry name" value="PQQ_b-propeller_rpt"/>
</dbReference>
<dbReference type="GO" id="GO:0016491">
    <property type="term" value="F:oxidoreductase activity"/>
    <property type="evidence" value="ECO:0007669"/>
    <property type="project" value="UniProtKB-KW"/>
</dbReference>
<dbReference type="Pfam" id="PF01011">
    <property type="entry name" value="PQQ"/>
    <property type="match status" value="2"/>
</dbReference>
<dbReference type="InterPro" id="IPR011047">
    <property type="entry name" value="Quinoprotein_ADH-like_sf"/>
</dbReference>
<organism evidence="2 3">
    <name type="scientific">Aquimixticola soesokkakensis</name>
    <dbReference type="NCBI Taxonomy" id="1519096"/>
    <lineage>
        <taxon>Bacteria</taxon>
        <taxon>Pseudomonadati</taxon>
        <taxon>Pseudomonadota</taxon>
        <taxon>Alphaproteobacteria</taxon>
        <taxon>Rhodobacterales</taxon>
        <taxon>Paracoccaceae</taxon>
        <taxon>Aquimixticola</taxon>
    </lineage>
</organism>
<name>A0A1Y5TGS5_9RHOB</name>
<dbReference type="SMART" id="SM00564">
    <property type="entry name" value="PQQ"/>
    <property type="match status" value="6"/>
</dbReference>
<dbReference type="EC" id="1.1.9.1" evidence="2"/>
<proteinExistence type="predicted"/>
<dbReference type="AlphaFoldDB" id="A0A1Y5TGS5"/>
<evidence type="ECO:0000313" key="3">
    <source>
        <dbReference type="Proteomes" id="UP000193862"/>
    </source>
</evidence>
<keyword evidence="2" id="KW-0560">Oxidoreductase</keyword>
<feature type="domain" description="Pyrrolo-quinoline quinone repeat" evidence="1">
    <location>
        <begin position="466"/>
        <end position="528"/>
    </location>
</feature>
<dbReference type="InterPro" id="IPR002372">
    <property type="entry name" value="PQQ_rpt_dom"/>
</dbReference>
<protein>
    <submittedName>
        <fullName evidence="2">Quinohemoprotein alcohol dehydrogenase ADH IIB</fullName>
        <ecNumber evidence="2">1.1.9.1</ecNumber>
    </submittedName>
</protein>
<sequence length="570" mass="61827">MLGQMTGRLRGGLTGVALGALACLAPVAGSGAPVTQETLLDPAPQDWLQWRRTFDGWAHSPLDQITKENVGSLTLAWGWAMLPGSQEVVPIVHDGVMYIANPGGSVQALDAKTGDLIWEYRHETPEGFREGMMNRGLALWGDNVFIATPDAEMIALDTKSGQIVWQTTIASREVGKSITAAPIAVDGKVIVGVQGCFRFYEEKCAVVAFDAQTGAQAWRTDTVQREEGDGENTWGGQPWLLRGGGDVWTTATYDPDLDLIYIGVSQAKPWSRLSRGQDGDSLYTSSTLALDPKDGSIQWYRQYIPGETNDMDEAFEHILVDIDGEPSYVNMGKLAILWRGSRVDGTPLPAFDMGLQDQIDLNADGTFATYRDGKIGELGVPVMLCPSTTGFRAWRSMAFNPDTRAVYVPMSINCDEAVVYGEVEMVEGGGGNGKFAENRIAHPDDPDHLGRIAALNIDTGALLWEKRLRTPANTGMLSTDTGLIFAGDWDRNFWALDAQTGAELWRTRLPQAAQGMPITYEVDGVQYIAIPVGTGGYSWSTSVPTQLAPEVKRPEGGNAMMVFALPAQPS</sequence>
<dbReference type="Gene3D" id="2.140.10.10">
    <property type="entry name" value="Quinoprotein alcohol dehydrogenase-like superfamily"/>
    <property type="match status" value="1"/>
</dbReference>
<evidence type="ECO:0000259" key="1">
    <source>
        <dbReference type="Pfam" id="PF01011"/>
    </source>
</evidence>